<keyword evidence="2" id="KW-0328">Glycosyltransferase</keyword>
<protein>
    <submittedName>
        <fullName evidence="2">Putative phosphoribosyltransferase</fullName>
    </submittedName>
</protein>
<dbReference type="EMBL" id="UPXX01000027">
    <property type="protein sequence ID" value="VBB44530.1"/>
    <property type="molecule type" value="Genomic_DNA"/>
</dbReference>
<dbReference type="Pfam" id="PF00156">
    <property type="entry name" value="Pribosyltran"/>
    <property type="match status" value="1"/>
</dbReference>
<dbReference type="GO" id="GO:0016757">
    <property type="term" value="F:glycosyltransferase activity"/>
    <property type="evidence" value="ECO:0007669"/>
    <property type="project" value="UniProtKB-KW"/>
</dbReference>
<dbReference type="Gene3D" id="3.40.50.2020">
    <property type="match status" value="1"/>
</dbReference>
<dbReference type="CDD" id="cd06223">
    <property type="entry name" value="PRTases_typeI"/>
    <property type="match status" value="1"/>
</dbReference>
<dbReference type="InterPro" id="IPR000836">
    <property type="entry name" value="PRTase_dom"/>
</dbReference>
<reference evidence="2" key="1">
    <citation type="submission" date="2018-07" db="EMBL/GenBank/DDBJ databases">
        <authorList>
            <consortium name="Genoscope - CEA"/>
            <person name="William W."/>
        </authorList>
    </citation>
    <scope>NUCLEOTIDE SEQUENCE</scope>
    <source>
        <strain evidence="2">IK1</strain>
    </source>
</reference>
<sequence>MSARVHEMASFRNRHHVFEDRLEAGKVLARMLLPEFKDREDAIVLAIPSGGVPIGLTISRELQLPFDLMLVRKLQIPGNTEAGFGALTLDGSLFLNQELLAYIRLSEHDIEEERRTVEAELQKRNQRFRGGAPPPLLENKTVVLADDGLASGFTMMASIHSAKRRKAKSVVVAVPTAPLRTIGRIQELTDAVYCPNIREEHSFAVAAAYKFWYDLSHEDVLELLDHRGEPDSPGLA</sequence>
<dbReference type="AlphaFoldDB" id="A0A653A936"/>
<proteinExistence type="predicted"/>
<dbReference type="InterPro" id="IPR029057">
    <property type="entry name" value="PRTase-like"/>
</dbReference>
<keyword evidence="2" id="KW-0808">Transferase</keyword>
<organism evidence="2">
    <name type="scientific">Uncultured Desulfatiglans sp</name>
    <dbReference type="NCBI Taxonomy" id="1748965"/>
    <lineage>
        <taxon>Bacteria</taxon>
        <taxon>Pseudomonadati</taxon>
        <taxon>Thermodesulfobacteriota</taxon>
        <taxon>Desulfobacteria</taxon>
        <taxon>Desulfatiglandales</taxon>
        <taxon>Desulfatiglandaceae</taxon>
        <taxon>Desulfatiglans</taxon>
        <taxon>environmental samples</taxon>
    </lineage>
</organism>
<dbReference type="SUPFAM" id="SSF53271">
    <property type="entry name" value="PRTase-like"/>
    <property type="match status" value="1"/>
</dbReference>
<gene>
    <name evidence="2" type="ORF">TRIP_B330634</name>
</gene>
<accession>A0A653A936</accession>
<evidence type="ECO:0000313" key="2">
    <source>
        <dbReference type="EMBL" id="VBB44530.1"/>
    </source>
</evidence>
<evidence type="ECO:0000259" key="1">
    <source>
        <dbReference type="Pfam" id="PF00156"/>
    </source>
</evidence>
<name>A0A653A936_UNCDX</name>
<dbReference type="Gene3D" id="3.30.1310.20">
    <property type="entry name" value="PRTase-like"/>
    <property type="match status" value="1"/>
</dbReference>
<feature type="domain" description="Phosphoribosyltransferase" evidence="1">
    <location>
        <begin position="36"/>
        <end position="194"/>
    </location>
</feature>